<proteinExistence type="predicted"/>
<accession>A0A918P6Y6</accession>
<dbReference type="InterPro" id="IPR029044">
    <property type="entry name" value="Nucleotide-diphossugar_trans"/>
</dbReference>
<keyword evidence="3" id="KW-1185">Reference proteome</keyword>
<dbReference type="SUPFAM" id="SSF53448">
    <property type="entry name" value="Nucleotide-diphospho-sugar transferases"/>
    <property type="match status" value="4"/>
</dbReference>
<dbReference type="Pfam" id="PF00535">
    <property type="entry name" value="Glycos_transf_2"/>
    <property type="match status" value="3"/>
</dbReference>
<dbReference type="InterPro" id="IPR050834">
    <property type="entry name" value="Glycosyltransf_2"/>
</dbReference>
<protein>
    <submittedName>
        <fullName evidence="2">O-antigen biosynthesis protein</fullName>
    </submittedName>
</protein>
<dbReference type="Gene3D" id="3.90.550.10">
    <property type="entry name" value="Spore Coat Polysaccharide Biosynthesis Protein SpsA, Chain A"/>
    <property type="match status" value="4"/>
</dbReference>
<name>A0A918P6Y6_9NEIS</name>
<comment type="caution">
    <text evidence="2">The sequence shown here is derived from an EMBL/GenBank/DDBJ whole genome shotgun (WGS) entry which is preliminary data.</text>
</comment>
<gene>
    <name evidence="2" type="primary">rbfC</name>
    <name evidence="2" type="ORF">GCM10011289_34260</name>
</gene>
<feature type="domain" description="Glycosyltransferase 2-like" evidence="1">
    <location>
        <begin position="3"/>
        <end position="168"/>
    </location>
</feature>
<dbReference type="RefSeq" id="WP_189536615.1">
    <property type="nucleotide sequence ID" value="NZ_BMYX01000025.1"/>
</dbReference>
<dbReference type="Proteomes" id="UP000645257">
    <property type="component" value="Unassembled WGS sequence"/>
</dbReference>
<dbReference type="SUPFAM" id="SSF53756">
    <property type="entry name" value="UDP-Glycosyltransferase/glycogen phosphorylase"/>
    <property type="match status" value="1"/>
</dbReference>
<dbReference type="Gene3D" id="3.40.50.2000">
    <property type="entry name" value="Glycogen Phosphorylase B"/>
    <property type="match status" value="1"/>
</dbReference>
<dbReference type="InterPro" id="IPR001173">
    <property type="entry name" value="Glyco_trans_2-like"/>
</dbReference>
<dbReference type="CDD" id="cd04186">
    <property type="entry name" value="GT_2_like_c"/>
    <property type="match status" value="1"/>
</dbReference>
<evidence type="ECO:0000313" key="3">
    <source>
        <dbReference type="Proteomes" id="UP000645257"/>
    </source>
</evidence>
<reference evidence="2" key="2">
    <citation type="submission" date="2020-09" db="EMBL/GenBank/DDBJ databases">
        <authorList>
            <person name="Sun Q."/>
            <person name="Kim S."/>
        </authorList>
    </citation>
    <scope>NUCLEOTIDE SEQUENCE</scope>
    <source>
        <strain evidence="2">KCTC 32182</strain>
    </source>
</reference>
<feature type="domain" description="Glycosyltransferase 2-like" evidence="1">
    <location>
        <begin position="335"/>
        <end position="461"/>
    </location>
</feature>
<feature type="domain" description="Glycosyltransferase 2-like" evidence="1">
    <location>
        <begin position="871"/>
        <end position="1021"/>
    </location>
</feature>
<reference evidence="2" key="1">
    <citation type="journal article" date="2014" name="Int. J. Syst. Evol. Microbiol.">
        <title>Complete genome sequence of Corynebacterium casei LMG S-19264T (=DSM 44701T), isolated from a smear-ripened cheese.</title>
        <authorList>
            <consortium name="US DOE Joint Genome Institute (JGI-PGF)"/>
            <person name="Walter F."/>
            <person name="Albersmeier A."/>
            <person name="Kalinowski J."/>
            <person name="Ruckert C."/>
        </authorList>
    </citation>
    <scope>NUCLEOTIDE SEQUENCE</scope>
    <source>
        <strain evidence="2">KCTC 32182</strain>
    </source>
</reference>
<evidence type="ECO:0000259" key="1">
    <source>
        <dbReference type="Pfam" id="PF00535"/>
    </source>
</evidence>
<dbReference type="EMBL" id="BMYX01000025">
    <property type="protein sequence ID" value="GGY28056.1"/>
    <property type="molecule type" value="Genomic_DNA"/>
</dbReference>
<dbReference type="PANTHER" id="PTHR43685">
    <property type="entry name" value="GLYCOSYLTRANSFERASE"/>
    <property type="match status" value="1"/>
</dbReference>
<sequence length="1499" mass="169065">MISIVIPAYNYADYLPDAIDSVLSQGIEDIEIIVCDDASTDATPQIMARYAASHPSIKSHRNARNLGALGNINHAMSLAAGDYVLLLGADDYLEPGALIALSTTLDFHPELGFAYGRYDILLADGSMHHLTHEGWKGETYFGTRDELPDLLCHDCYINLGTTLFRRSVLDGRPFFDGALQALPTEAFFRATDWELMLRLARDGVRGAFLDRTISVFRQHGNQASGIDKYAVSGLAVLEHMELIKRYVNEANLPRLKGRLGGVFRLVYGKYRFYREHTDLANTDTDRTVRGRYHETCKTIAALIEKDADSVLPDPLKAALVEETGRDVGTEGPLFSVIVTTYNRPRLLVDALTSILAQTLQDWEIILVNDGGDLVEPALDWIRRDSRITYLRQPNRGVSAARNNALRLARGRYIAYLDDDDIMLPNHLTLLARGLERYPDRVVYTDSEMVLEEIGSGIRKELGRLKPYAHGNYDFARLQIANYIPINTFAHDRRWLDKVGVFDESLSAVEDWDLLIRLSRATDFHHIQEVTCEVRQRKGAENHLTGREGARMKALYERLYARYDDQQNAAIRAGRAAVLSVDHPAKASLFAVEYQRWLDVRGMRHVDVDILGERMVTGWAEKPMMTLLMKARRDDMEKLGNSIFSLQNQLYQNWRLIVVADFPAPDPVFSTTDILGWLEVDSLDDPARFAEACNIVVNEVAGDWIGLFPAGSEFRADWLLRCADHTQMAGKGQVAFYGDHDFVVLPGSYVDPQLKPDFNLEYLISWDYVGKSCWFNQRAVAEAGSIEPYPGAEGFELLLRLADLHGAGAIGHLPDPLLHLPRQNADALELAARRVAIENHLARLGRVGEVMDGAMEGTFKVVYPIAGEPLVSVIIPNRDKLEFLQPCIETLFAKTRYPRFEVIIVDNQSRDPDTLEYYDRVQGEYPGRLKVVEYDEEFNFSAQCNLGVREASGEYIVLLNNDVEIIQSEWMERLLMQAQHAEVGIAGAKLVYPETGKVQHAGILLGGGPELQSVASHYGEGEPLEEGGYMNRLRCEMYLSAVTAACMMIRRDAYESVGGFDEALGVLYNDVDFCLRVGQAGYRVLWSAYALLVHHHGKSVNAQLKNPAGFAKMAERNQAEAALMLDRWLSVMGDDPCYNRNLSLQQKPLSLEMRVPLINEPAFDERPRIIASSVSGGSGEYRVAQPLAALEKYGMAQATTMTQGDNMTRLLKLSEIQRQKPDVIVLQNAINDIELDMLRLYRTHFPGIMKVMTLDDLVTHVPEQSSLYRHFMANYRDARRRVREALSFIDRVVVSTEPLEEFARQFCDDVVRVPNRLKKDVWGGLQSRRNAGPKPRVGWVGAMQHKGDLEIIREVITKTASEVDWVFMGMWPEGLEDVIREMHIPVSFQAYPEKMASLNLDLAVAPLEDNPFNESKSNLRLLEYGALGWPVVCSDVFPYRTNHAPVARVANTVDAWLEAIRERVHDRDALAREGDTLKAWVARDYFLEDHLAEWANAYKR</sequence>
<dbReference type="GO" id="GO:0044010">
    <property type="term" value="P:single-species biofilm formation"/>
    <property type="evidence" value="ECO:0007669"/>
    <property type="project" value="TreeGrafter"/>
</dbReference>
<dbReference type="PANTHER" id="PTHR43685:SF2">
    <property type="entry name" value="GLYCOSYLTRANSFERASE 2-LIKE DOMAIN-CONTAINING PROTEIN"/>
    <property type="match status" value="1"/>
</dbReference>
<evidence type="ECO:0000313" key="2">
    <source>
        <dbReference type="EMBL" id="GGY28056.1"/>
    </source>
</evidence>
<organism evidence="2 3">
    <name type="scientific">Paludibacterium paludis</name>
    <dbReference type="NCBI Taxonomy" id="1225769"/>
    <lineage>
        <taxon>Bacteria</taxon>
        <taxon>Pseudomonadati</taxon>
        <taxon>Pseudomonadota</taxon>
        <taxon>Betaproteobacteria</taxon>
        <taxon>Neisseriales</taxon>
        <taxon>Chromobacteriaceae</taxon>
        <taxon>Paludibacterium</taxon>
    </lineage>
</organism>